<sequence>MKRSSSRFWWLVLFLTLLRPPSVPSWLGPAVAVDGAPCAVLVHPDQGLPTLAAQGLMPVQWPEAGQQLLRRIQWDVNGSSPVRVMALSEFCRAMERGLNASLAVGIDWPALAELPRSCATVMDKVTAVPTRLFFNSTSASLAPWPSSSAPNNRRGRKLQRRVLRLMARNSMEELVWAFLLLMDKNVGEVEAVQDQLPHPSGWSLARATAFCGPQFLACMASPNCMKGLFCVARCHLDDQTCSYRCLLKYDSWLITKFSSCAFQKQNVMNFHAARPKLPHVKPVEAGLADFQSKFALEMAGSFDNTQLNVRAATRILMGHASKQKYSWMVAAASSEAYAQFSLQYQIWYYRKSVRRLYYKAVFLAEGRDGRDSWHSRSYQVLPLRTPGSWLFAANDGGVQLREHWYLLGADASLRWMVLYFTGSAKKAGMAYRGCMLLTPDGQVPGRSMMPIIAQALARAEMQPWELRPVNNTVNHTAGPPPLEVSK</sequence>
<dbReference type="GO" id="GO:0046422">
    <property type="term" value="F:violaxanthin de-epoxidase activity"/>
    <property type="evidence" value="ECO:0007669"/>
    <property type="project" value="InterPro"/>
</dbReference>
<keyword evidence="5" id="KW-1185">Reference proteome</keyword>
<dbReference type="EMBL" id="CAMXCT010000113">
    <property type="protein sequence ID" value="CAI3973980.1"/>
    <property type="molecule type" value="Genomic_DNA"/>
</dbReference>
<dbReference type="EMBL" id="CAMXCT020000113">
    <property type="protein sequence ID" value="CAL1127355.1"/>
    <property type="molecule type" value="Genomic_DNA"/>
</dbReference>
<proteinExistence type="predicted"/>
<name>A0A9P1BJR6_9DINO</name>
<dbReference type="PANTHER" id="PTHR33970">
    <property type="entry name" value="VIOLAXANTHIN DE-EPOXIDASE, CHLOROPLASTIC-RELATED"/>
    <property type="match status" value="1"/>
</dbReference>
<dbReference type="Proteomes" id="UP001152797">
    <property type="component" value="Unassembled WGS sequence"/>
</dbReference>
<keyword evidence="1" id="KW-0732">Signal</keyword>
<dbReference type="InterPro" id="IPR044682">
    <property type="entry name" value="VDE"/>
</dbReference>
<dbReference type="GO" id="GO:0010028">
    <property type="term" value="P:xanthophyll cycle"/>
    <property type="evidence" value="ECO:0007669"/>
    <property type="project" value="InterPro"/>
</dbReference>
<accession>A0A9P1BJR6</accession>
<evidence type="ECO:0000313" key="3">
    <source>
        <dbReference type="EMBL" id="CAI3973980.1"/>
    </source>
</evidence>
<comment type="caution">
    <text evidence="3">The sequence shown here is derived from an EMBL/GenBank/DDBJ whole genome shotgun (WGS) entry which is preliminary data.</text>
</comment>
<dbReference type="Pfam" id="PF07137">
    <property type="entry name" value="VDE"/>
    <property type="match status" value="1"/>
</dbReference>
<feature type="chain" id="PRO_5043269528" description="VDE lipocalin domain-containing protein" evidence="1">
    <location>
        <begin position="26"/>
        <end position="486"/>
    </location>
</feature>
<reference evidence="3" key="1">
    <citation type="submission" date="2022-10" db="EMBL/GenBank/DDBJ databases">
        <authorList>
            <person name="Chen Y."/>
            <person name="Dougan E. K."/>
            <person name="Chan C."/>
            <person name="Rhodes N."/>
            <person name="Thang M."/>
        </authorList>
    </citation>
    <scope>NUCLEOTIDE SEQUENCE</scope>
</reference>
<evidence type="ECO:0000256" key="1">
    <source>
        <dbReference type="SAM" id="SignalP"/>
    </source>
</evidence>
<dbReference type="PANTHER" id="PTHR33970:SF2">
    <property type="entry name" value="OS01G0716400 PROTEIN"/>
    <property type="match status" value="1"/>
</dbReference>
<dbReference type="AlphaFoldDB" id="A0A9P1BJR6"/>
<dbReference type="OrthoDB" id="420426at2759"/>
<protein>
    <recommendedName>
        <fullName evidence="2">VDE lipocalin domain-containing protein</fullName>
    </recommendedName>
</protein>
<dbReference type="InterPro" id="IPR012674">
    <property type="entry name" value="Calycin"/>
</dbReference>
<reference evidence="4 5" key="2">
    <citation type="submission" date="2024-05" db="EMBL/GenBank/DDBJ databases">
        <authorList>
            <person name="Chen Y."/>
            <person name="Shah S."/>
            <person name="Dougan E. K."/>
            <person name="Thang M."/>
            <person name="Chan C."/>
        </authorList>
    </citation>
    <scope>NUCLEOTIDE SEQUENCE [LARGE SCALE GENOMIC DNA]</scope>
</reference>
<feature type="domain" description="VDE lipocalin" evidence="2">
    <location>
        <begin position="211"/>
        <end position="471"/>
    </location>
</feature>
<dbReference type="EMBL" id="CAMXCT030000113">
    <property type="protein sequence ID" value="CAL4761292.1"/>
    <property type="molecule type" value="Genomic_DNA"/>
</dbReference>
<feature type="signal peptide" evidence="1">
    <location>
        <begin position="1"/>
        <end position="25"/>
    </location>
</feature>
<dbReference type="Gene3D" id="2.40.128.20">
    <property type="match status" value="1"/>
</dbReference>
<evidence type="ECO:0000313" key="4">
    <source>
        <dbReference type="EMBL" id="CAL4761292.1"/>
    </source>
</evidence>
<organism evidence="3">
    <name type="scientific">Cladocopium goreaui</name>
    <dbReference type="NCBI Taxonomy" id="2562237"/>
    <lineage>
        <taxon>Eukaryota</taxon>
        <taxon>Sar</taxon>
        <taxon>Alveolata</taxon>
        <taxon>Dinophyceae</taxon>
        <taxon>Suessiales</taxon>
        <taxon>Symbiodiniaceae</taxon>
        <taxon>Cladocopium</taxon>
    </lineage>
</organism>
<evidence type="ECO:0000313" key="5">
    <source>
        <dbReference type="Proteomes" id="UP001152797"/>
    </source>
</evidence>
<dbReference type="InterPro" id="IPR010788">
    <property type="entry name" value="VDE_dom"/>
</dbReference>
<gene>
    <name evidence="3" type="ORF">C1SCF055_LOCUS2423</name>
</gene>
<evidence type="ECO:0000259" key="2">
    <source>
        <dbReference type="Pfam" id="PF07137"/>
    </source>
</evidence>